<sequence>MNHFKSAVGETAMDMFCSFHHTNGSSLTCVPLRDNLVLFCCLFGYLKDTAHMGNVITIVVKHRIETVDPLGGMDKGLSHLRNISSTLIVLRSSFHVEINTTSLAYGSSRLHSGSKNSATSPIMRTHSSALQLIIMRLDGKKNEFAKGLLVLM</sequence>
<accession>A0AAV4RHG6</accession>
<gene>
    <name evidence="1" type="ORF">CEXT_768621</name>
</gene>
<name>A0AAV4RHG6_CAEEX</name>
<evidence type="ECO:0000313" key="2">
    <source>
        <dbReference type="Proteomes" id="UP001054945"/>
    </source>
</evidence>
<dbReference type="AlphaFoldDB" id="A0AAV4RHG6"/>
<reference evidence="1 2" key="1">
    <citation type="submission" date="2021-06" db="EMBL/GenBank/DDBJ databases">
        <title>Caerostris extrusa draft genome.</title>
        <authorList>
            <person name="Kono N."/>
            <person name="Arakawa K."/>
        </authorList>
    </citation>
    <scope>NUCLEOTIDE SEQUENCE [LARGE SCALE GENOMIC DNA]</scope>
</reference>
<protein>
    <submittedName>
        <fullName evidence="1">Uncharacterized protein</fullName>
    </submittedName>
</protein>
<organism evidence="1 2">
    <name type="scientific">Caerostris extrusa</name>
    <name type="common">Bark spider</name>
    <name type="synonym">Caerostris bankana</name>
    <dbReference type="NCBI Taxonomy" id="172846"/>
    <lineage>
        <taxon>Eukaryota</taxon>
        <taxon>Metazoa</taxon>
        <taxon>Ecdysozoa</taxon>
        <taxon>Arthropoda</taxon>
        <taxon>Chelicerata</taxon>
        <taxon>Arachnida</taxon>
        <taxon>Araneae</taxon>
        <taxon>Araneomorphae</taxon>
        <taxon>Entelegynae</taxon>
        <taxon>Araneoidea</taxon>
        <taxon>Araneidae</taxon>
        <taxon>Caerostris</taxon>
    </lineage>
</organism>
<dbReference type="EMBL" id="BPLR01008020">
    <property type="protein sequence ID" value="GIY21439.1"/>
    <property type="molecule type" value="Genomic_DNA"/>
</dbReference>
<evidence type="ECO:0000313" key="1">
    <source>
        <dbReference type="EMBL" id="GIY21439.1"/>
    </source>
</evidence>
<comment type="caution">
    <text evidence="1">The sequence shown here is derived from an EMBL/GenBank/DDBJ whole genome shotgun (WGS) entry which is preliminary data.</text>
</comment>
<dbReference type="Proteomes" id="UP001054945">
    <property type="component" value="Unassembled WGS sequence"/>
</dbReference>
<proteinExistence type="predicted"/>
<keyword evidence="2" id="KW-1185">Reference proteome</keyword>